<keyword evidence="3" id="KW-1185">Reference proteome</keyword>
<dbReference type="PANTHER" id="PTHR15092:SF22">
    <property type="entry name" value="POLY(A)-SPECIFIC RIBONUCLEASE PNLDC1"/>
    <property type="match status" value="1"/>
</dbReference>
<dbReference type="InterPro" id="IPR012337">
    <property type="entry name" value="RNaseH-like_sf"/>
</dbReference>
<gene>
    <name evidence="2" type="ORF">MOQ_003431</name>
</gene>
<dbReference type="InterPro" id="IPR006941">
    <property type="entry name" value="RNase_CAF1"/>
</dbReference>
<evidence type="ECO:0000256" key="1">
    <source>
        <dbReference type="ARBA" id="ARBA00008372"/>
    </source>
</evidence>
<dbReference type="InterPro" id="IPR051181">
    <property type="entry name" value="CAF1_poly(A)_ribonucleases"/>
</dbReference>
<dbReference type="SUPFAM" id="SSF53098">
    <property type="entry name" value="Ribonuclease H-like"/>
    <property type="match status" value="1"/>
</dbReference>
<dbReference type="AlphaFoldDB" id="K2N473"/>
<accession>K2N473</accession>
<dbReference type="Pfam" id="PF04857">
    <property type="entry name" value="CAF1"/>
    <property type="match status" value="1"/>
</dbReference>
<sequence>MTGVDFDGQQRSRVMSLSELYEACRGVVKRYMAFQFGITLFTRLNAGGYEVKPYNFYLLKEHCDFAVNTDAIKFLAAHKLDFQTWLASGVHYCNKEEEGRFTMKKENYSYLDLEEKIVFHIVNKIKEWYLDPCKKEEEILSLKTVMTKGIEALVFSILKEQDIYVNLEYDDISKLYELPVEITVRRVNRNKFDVEGKKTGMNSASAFSEKLGFRQIWKCLTKCKKPIIGHNFWLDIMFMFHMHEAPLPARYEDFKKQVHELFPCIYDTKTLSKNMIFSALKKCYHLDNLYRECCKINKESKNSIVFRFPPGFHFYDERCIGSEGKAHEAGYDAYMTGIVFAIISNILENGDELEFKKWENVISVYGNNYYMNLVGNDFLKSISIFLIVFEEDVDARLVQSLISTEKDIELMKNNQEPAFLLLDSDFQKSERRDRTFFVQFDDVNINEETIMAQIDLSKERISMSFSTTMEKREIIFPQVKSVSRFTE</sequence>
<dbReference type="Gene3D" id="3.30.420.10">
    <property type="entry name" value="Ribonuclease H-like superfamily/Ribonuclease H"/>
    <property type="match status" value="2"/>
</dbReference>
<protein>
    <submittedName>
        <fullName evidence="2">Ribonuclease, putative</fullName>
    </submittedName>
</protein>
<name>K2N473_TRYCR</name>
<evidence type="ECO:0000313" key="2">
    <source>
        <dbReference type="EMBL" id="EKF32714.1"/>
    </source>
</evidence>
<evidence type="ECO:0000313" key="3">
    <source>
        <dbReference type="Proteomes" id="UP000007350"/>
    </source>
</evidence>
<dbReference type="InterPro" id="IPR036397">
    <property type="entry name" value="RNaseH_sf"/>
</dbReference>
<reference evidence="2 3" key="1">
    <citation type="journal article" date="2012" name="BMC Genomics">
        <title>Comparative genomic analysis of human infective Trypanosoma cruzi lineages with the bat-restricted subspecies T. cruzi marinkellei.</title>
        <authorList>
            <person name="Franzen O."/>
            <person name="Talavera-Lopez C."/>
            <person name="Ochaya S."/>
            <person name="Butler C.E."/>
            <person name="Messenger L.A."/>
            <person name="Lewis M.D."/>
            <person name="Llewellyn M.S."/>
            <person name="Marinkelle C.J."/>
            <person name="Tyler K.M."/>
            <person name="Miles M.A."/>
            <person name="Andersson B."/>
        </authorList>
    </citation>
    <scope>NUCLEOTIDE SEQUENCE [LARGE SCALE GENOMIC DNA]</scope>
    <source>
        <strain evidence="2 3">B7</strain>
    </source>
</reference>
<dbReference type="PANTHER" id="PTHR15092">
    <property type="entry name" value="POLY A -SPECIFIC RIBONUCLEASE/TARGET OF EGR1, MEMBER 1"/>
    <property type="match status" value="1"/>
</dbReference>
<dbReference type="GO" id="GO:0003723">
    <property type="term" value="F:RNA binding"/>
    <property type="evidence" value="ECO:0007669"/>
    <property type="project" value="TreeGrafter"/>
</dbReference>
<organism evidence="2 3">
    <name type="scientific">Trypanosoma cruzi marinkellei</name>
    <dbReference type="NCBI Taxonomy" id="85056"/>
    <lineage>
        <taxon>Eukaryota</taxon>
        <taxon>Discoba</taxon>
        <taxon>Euglenozoa</taxon>
        <taxon>Kinetoplastea</taxon>
        <taxon>Metakinetoplastina</taxon>
        <taxon>Trypanosomatida</taxon>
        <taxon>Trypanosomatidae</taxon>
        <taxon>Trypanosoma</taxon>
        <taxon>Schizotrypanum</taxon>
    </lineage>
</organism>
<comment type="similarity">
    <text evidence="1">Belongs to the CAF1 family.</text>
</comment>
<dbReference type="EMBL" id="AHKC01009654">
    <property type="protein sequence ID" value="EKF32714.1"/>
    <property type="molecule type" value="Genomic_DNA"/>
</dbReference>
<dbReference type="Proteomes" id="UP000007350">
    <property type="component" value="Unassembled WGS sequence"/>
</dbReference>
<dbReference type="OrthoDB" id="414075at2759"/>
<comment type="caution">
    <text evidence="2">The sequence shown here is derived from an EMBL/GenBank/DDBJ whole genome shotgun (WGS) entry which is preliminary data.</text>
</comment>
<proteinExistence type="inferred from homology"/>
<dbReference type="GO" id="GO:0000175">
    <property type="term" value="F:3'-5'-RNA exonuclease activity"/>
    <property type="evidence" value="ECO:0007669"/>
    <property type="project" value="TreeGrafter"/>
</dbReference>